<organism evidence="2 3">
    <name type="scientific">Manihot esculenta</name>
    <name type="common">Cassava</name>
    <name type="synonym">Jatropha manihot</name>
    <dbReference type="NCBI Taxonomy" id="3983"/>
    <lineage>
        <taxon>Eukaryota</taxon>
        <taxon>Viridiplantae</taxon>
        <taxon>Streptophyta</taxon>
        <taxon>Embryophyta</taxon>
        <taxon>Tracheophyta</taxon>
        <taxon>Spermatophyta</taxon>
        <taxon>Magnoliopsida</taxon>
        <taxon>eudicotyledons</taxon>
        <taxon>Gunneridae</taxon>
        <taxon>Pentapetalae</taxon>
        <taxon>rosids</taxon>
        <taxon>fabids</taxon>
        <taxon>Malpighiales</taxon>
        <taxon>Euphorbiaceae</taxon>
        <taxon>Crotonoideae</taxon>
        <taxon>Manihoteae</taxon>
        <taxon>Manihot</taxon>
    </lineage>
</organism>
<dbReference type="OMA" id="SCCINIY"/>
<feature type="transmembrane region" description="Helical" evidence="1">
    <location>
        <begin position="102"/>
        <end position="126"/>
    </location>
</feature>
<keyword evidence="1" id="KW-0472">Membrane</keyword>
<name>A0A2C9UQM5_MANES</name>
<dbReference type="Proteomes" id="UP000091857">
    <property type="component" value="Chromosome 13"/>
</dbReference>
<keyword evidence="1" id="KW-0812">Transmembrane</keyword>
<evidence type="ECO:0008006" key="4">
    <source>
        <dbReference type="Google" id="ProtNLM"/>
    </source>
</evidence>
<comment type="caution">
    <text evidence="2">The sequence shown here is derived from an EMBL/GenBank/DDBJ whole genome shotgun (WGS) entry which is preliminary data.</text>
</comment>
<dbReference type="EMBL" id="CM004399">
    <property type="protein sequence ID" value="OAY32702.1"/>
    <property type="molecule type" value="Genomic_DNA"/>
</dbReference>
<dbReference type="Gramene" id="Manes.13G039200.1.v8.1">
    <property type="protein sequence ID" value="Manes.13G039200.1.v8.1.CDS.1"/>
    <property type="gene ID" value="Manes.13G039200.v8.1"/>
</dbReference>
<keyword evidence="3" id="KW-1185">Reference proteome</keyword>
<evidence type="ECO:0000313" key="3">
    <source>
        <dbReference type="Proteomes" id="UP000091857"/>
    </source>
</evidence>
<dbReference type="AlphaFoldDB" id="A0A2C9UQM5"/>
<protein>
    <recommendedName>
        <fullName evidence="4">Transmembrane protein</fullName>
    </recommendedName>
</protein>
<evidence type="ECO:0000313" key="2">
    <source>
        <dbReference type="EMBL" id="OAY32702.1"/>
    </source>
</evidence>
<gene>
    <name evidence="2" type="ORF">MANES_13G039200v8</name>
</gene>
<proteinExistence type="predicted"/>
<dbReference type="OrthoDB" id="1627728at2759"/>
<keyword evidence="1" id="KW-1133">Transmembrane helix</keyword>
<sequence length="129" mass="14143">MAAETSYGSFDRVTLKGTNVGAAMTIRHGVPTGEPQDSCCINIYVNNNVQGVNNSILLGSEVKMRDPGVSIFLEDLNLGKKWMESNKLKKKKKKKKTKKEDTALGTQLGLSSIFTALFVLLLLLFLSFS</sequence>
<reference evidence="3" key="1">
    <citation type="journal article" date="2016" name="Nat. Biotechnol.">
        <title>Sequencing wild and cultivated cassava and related species reveals extensive interspecific hybridization and genetic diversity.</title>
        <authorList>
            <person name="Bredeson J.V."/>
            <person name="Lyons J.B."/>
            <person name="Prochnik S.E."/>
            <person name="Wu G.A."/>
            <person name="Ha C.M."/>
            <person name="Edsinger-Gonzales E."/>
            <person name="Grimwood J."/>
            <person name="Schmutz J."/>
            <person name="Rabbi I.Y."/>
            <person name="Egesi C."/>
            <person name="Nauluvula P."/>
            <person name="Lebot V."/>
            <person name="Ndunguru J."/>
            <person name="Mkamilo G."/>
            <person name="Bart R.S."/>
            <person name="Setter T.L."/>
            <person name="Gleadow R.M."/>
            <person name="Kulakow P."/>
            <person name="Ferguson M.E."/>
            <person name="Rounsley S."/>
            <person name="Rokhsar D.S."/>
        </authorList>
    </citation>
    <scope>NUCLEOTIDE SEQUENCE [LARGE SCALE GENOMIC DNA]</scope>
    <source>
        <strain evidence="3">cv. AM560-2</strain>
    </source>
</reference>
<evidence type="ECO:0000256" key="1">
    <source>
        <dbReference type="SAM" id="Phobius"/>
    </source>
</evidence>
<accession>A0A2C9UQM5</accession>